<name>A0ACB9IBZ8_9ASTR</name>
<keyword evidence="2" id="KW-1185">Reference proteome</keyword>
<accession>A0ACB9IBZ8</accession>
<sequence>MGSCGALKGVFLFSPLAKDGYRSCLLNPSANATGQSSKRKVALFAFNNNLRVLWLSQKENAVNGTTHIERVNGRPATVVKYSGEKPATPILDTINDPINMRNLGVEELEKLANELREEIVYTVSKTGGHLSSNLGVTELTVSLHHVFNTPDDKIIWDVGHQVTTYFT</sequence>
<reference evidence="1 2" key="2">
    <citation type="journal article" date="2022" name="Mol. Ecol. Resour.">
        <title>The genomes of chicory, endive, great burdock and yacon provide insights into Asteraceae paleo-polyploidization history and plant inulin production.</title>
        <authorList>
            <person name="Fan W."/>
            <person name="Wang S."/>
            <person name="Wang H."/>
            <person name="Wang A."/>
            <person name="Jiang F."/>
            <person name="Liu H."/>
            <person name="Zhao H."/>
            <person name="Xu D."/>
            <person name="Zhang Y."/>
        </authorList>
    </citation>
    <scope>NUCLEOTIDE SEQUENCE [LARGE SCALE GENOMIC DNA]</scope>
    <source>
        <strain evidence="2">cv. Yunnan</strain>
        <tissue evidence="1">Leaves</tissue>
    </source>
</reference>
<comment type="caution">
    <text evidence="1">The sequence shown here is derived from an EMBL/GenBank/DDBJ whole genome shotgun (WGS) entry which is preliminary data.</text>
</comment>
<proteinExistence type="predicted"/>
<protein>
    <submittedName>
        <fullName evidence="1">Uncharacterized protein</fullName>
    </submittedName>
</protein>
<evidence type="ECO:0000313" key="1">
    <source>
        <dbReference type="EMBL" id="KAI3805514.1"/>
    </source>
</evidence>
<evidence type="ECO:0000313" key="2">
    <source>
        <dbReference type="Proteomes" id="UP001056120"/>
    </source>
</evidence>
<dbReference type="EMBL" id="CM042026">
    <property type="protein sequence ID" value="KAI3805514.1"/>
    <property type="molecule type" value="Genomic_DNA"/>
</dbReference>
<organism evidence="1 2">
    <name type="scientific">Smallanthus sonchifolius</name>
    <dbReference type="NCBI Taxonomy" id="185202"/>
    <lineage>
        <taxon>Eukaryota</taxon>
        <taxon>Viridiplantae</taxon>
        <taxon>Streptophyta</taxon>
        <taxon>Embryophyta</taxon>
        <taxon>Tracheophyta</taxon>
        <taxon>Spermatophyta</taxon>
        <taxon>Magnoliopsida</taxon>
        <taxon>eudicotyledons</taxon>
        <taxon>Gunneridae</taxon>
        <taxon>Pentapetalae</taxon>
        <taxon>asterids</taxon>
        <taxon>campanulids</taxon>
        <taxon>Asterales</taxon>
        <taxon>Asteraceae</taxon>
        <taxon>Asteroideae</taxon>
        <taxon>Heliantheae alliance</taxon>
        <taxon>Millerieae</taxon>
        <taxon>Smallanthus</taxon>
    </lineage>
</organism>
<reference evidence="2" key="1">
    <citation type="journal article" date="2022" name="Mol. Ecol. Resour.">
        <title>The genomes of chicory, endive, great burdock and yacon provide insights into Asteraceae palaeo-polyploidization history and plant inulin production.</title>
        <authorList>
            <person name="Fan W."/>
            <person name="Wang S."/>
            <person name="Wang H."/>
            <person name="Wang A."/>
            <person name="Jiang F."/>
            <person name="Liu H."/>
            <person name="Zhao H."/>
            <person name="Xu D."/>
            <person name="Zhang Y."/>
        </authorList>
    </citation>
    <scope>NUCLEOTIDE SEQUENCE [LARGE SCALE GENOMIC DNA]</scope>
    <source>
        <strain evidence="2">cv. Yunnan</strain>
    </source>
</reference>
<gene>
    <name evidence="1" type="ORF">L1987_27958</name>
</gene>
<dbReference type="Proteomes" id="UP001056120">
    <property type="component" value="Linkage Group LG09"/>
</dbReference>